<evidence type="ECO:0000256" key="1">
    <source>
        <dbReference type="SAM" id="SignalP"/>
    </source>
</evidence>
<dbReference type="Proteomes" id="UP000572377">
    <property type="component" value="Unassembled WGS sequence"/>
</dbReference>
<reference evidence="4 5" key="1">
    <citation type="submission" date="2020-05" db="EMBL/GenBank/DDBJ databases">
        <title>Gimesia benthica sp. nov., a novel planctomycete isolated from a deep-sea water sample of the Northwest Indian Ocean.</title>
        <authorList>
            <person name="Wang J."/>
            <person name="Ruan C."/>
            <person name="Song L."/>
            <person name="Zhu Y."/>
            <person name="Li A."/>
            <person name="Zheng X."/>
            <person name="Wang L."/>
            <person name="Lu Z."/>
            <person name="Huang Y."/>
            <person name="Du W."/>
            <person name="Zhou Y."/>
            <person name="Huang L."/>
            <person name="Dai X."/>
        </authorList>
    </citation>
    <scope>NUCLEOTIDE SEQUENCE [LARGE SCALE GENOMIC DNA]</scope>
    <source>
        <strain evidence="4 5">YYQ-30</strain>
    </source>
</reference>
<dbReference type="EMBL" id="JABFBC010000001">
    <property type="protein sequence ID" value="NNU79582.1"/>
    <property type="molecule type" value="Genomic_DNA"/>
</dbReference>
<evidence type="ECO:0000259" key="3">
    <source>
        <dbReference type="Pfam" id="PF05193"/>
    </source>
</evidence>
<proteinExistence type="predicted"/>
<keyword evidence="5" id="KW-1185">Reference proteome</keyword>
<dbReference type="InterPro" id="IPR050361">
    <property type="entry name" value="MPP/UQCRC_Complex"/>
</dbReference>
<organism evidence="4 5">
    <name type="scientific">Halovulum dunhuangense</name>
    <dbReference type="NCBI Taxonomy" id="1505036"/>
    <lineage>
        <taxon>Bacteria</taxon>
        <taxon>Pseudomonadati</taxon>
        <taxon>Pseudomonadota</taxon>
        <taxon>Alphaproteobacteria</taxon>
        <taxon>Rhodobacterales</taxon>
        <taxon>Paracoccaceae</taxon>
        <taxon>Halovulum</taxon>
    </lineage>
</organism>
<dbReference type="SUPFAM" id="SSF63411">
    <property type="entry name" value="LuxS/MPP-like metallohydrolase"/>
    <property type="match status" value="2"/>
</dbReference>
<dbReference type="PANTHER" id="PTHR11851">
    <property type="entry name" value="METALLOPROTEASE"/>
    <property type="match status" value="1"/>
</dbReference>
<dbReference type="InterPro" id="IPR011765">
    <property type="entry name" value="Pept_M16_N"/>
</dbReference>
<evidence type="ECO:0000313" key="4">
    <source>
        <dbReference type="EMBL" id="NNU79582.1"/>
    </source>
</evidence>
<dbReference type="PANTHER" id="PTHR11851:SF224">
    <property type="entry name" value="PROCESSING PROTEASE"/>
    <property type="match status" value="1"/>
</dbReference>
<keyword evidence="1" id="KW-0732">Signal</keyword>
<comment type="caution">
    <text evidence="4">The sequence shown here is derived from an EMBL/GenBank/DDBJ whole genome shotgun (WGS) entry which is preliminary data.</text>
</comment>
<dbReference type="Gene3D" id="3.30.830.10">
    <property type="entry name" value="Metalloenzyme, LuxS/M16 peptidase-like"/>
    <property type="match status" value="2"/>
</dbReference>
<gene>
    <name evidence="4" type="ORF">HMH01_03930</name>
</gene>
<name>A0A849KZG3_9RHOB</name>
<protein>
    <submittedName>
        <fullName evidence="4">Insulinase family protein</fullName>
    </submittedName>
</protein>
<feature type="signal peptide" evidence="1">
    <location>
        <begin position="1"/>
        <end position="19"/>
    </location>
</feature>
<evidence type="ECO:0000259" key="2">
    <source>
        <dbReference type="Pfam" id="PF00675"/>
    </source>
</evidence>
<dbReference type="InterPro" id="IPR007863">
    <property type="entry name" value="Peptidase_M16_C"/>
</dbReference>
<feature type="domain" description="Peptidase M16 C-terminal" evidence="3">
    <location>
        <begin position="187"/>
        <end position="361"/>
    </location>
</feature>
<evidence type="ECO:0000313" key="5">
    <source>
        <dbReference type="Proteomes" id="UP000572377"/>
    </source>
</evidence>
<dbReference type="Pfam" id="PF00675">
    <property type="entry name" value="Peptidase_M16"/>
    <property type="match status" value="1"/>
</dbReference>
<sequence length="436" mass="45347">MRSLFAMVLVVLAAVPLRAATDIVEVVSPGGITAWLVEEPSIPMLAIEARFEGGAALDPDDRLGVARLMAGLLDEGAGDLDNLGFAAATQAAATSFGFSAGRSAISVSATMLTENRAESVDLLALALTQPAFDPVAIERVRAQALSGLRADATDPNAIAGRAMDAALYGDHPFARPTDGTLETVAAITRDDLLAAHGRSLARDRLTVGVVGDITPEELGPLLDRIFGGLPATGPELPPPAKVSGAGGVHVVPFDTPQAVIRVAQPGIADGDPDLFPALIAAEVLGGGGFRSRLTQELREERGLTYGVFAGLRTDADAPAIVGGLATANATAGQALDLLRAEWARMAETGITAQELEETKRYLTGAYPLRFDGNGRIASILVGMQVSGWPIDYPQTRNDRVEAVTLEQVNRVAARLFAPEALTVVVVGQPEGVTPTQ</sequence>
<dbReference type="GO" id="GO:0046872">
    <property type="term" value="F:metal ion binding"/>
    <property type="evidence" value="ECO:0007669"/>
    <property type="project" value="InterPro"/>
</dbReference>
<accession>A0A849KZG3</accession>
<feature type="chain" id="PRO_5032992962" evidence="1">
    <location>
        <begin position="20"/>
        <end position="436"/>
    </location>
</feature>
<dbReference type="AlphaFoldDB" id="A0A849KZG3"/>
<dbReference type="Pfam" id="PF05193">
    <property type="entry name" value="Peptidase_M16_C"/>
    <property type="match status" value="1"/>
</dbReference>
<dbReference type="InterPro" id="IPR011249">
    <property type="entry name" value="Metalloenz_LuxS/M16"/>
</dbReference>
<feature type="domain" description="Peptidase M16 N-terminal" evidence="2">
    <location>
        <begin position="51"/>
        <end position="179"/>
    </location>
</feature>